<dbReference type="EMBL" id="JARAOO010000003">
    <property type="protein sequence ID" value="KAJ7976367.1"/>
    <property type="molecule type" value="Genomic_DNA"/>
</dbReference>
<dbReference type="PANTHER" id="PTHR48107:SF7">
    <property type="entry name" value="RE15974P"/>
    <property type="match status" value="1"/>
</dbReference>
<dbReference type="GO" id="GO:0016614">
    <property type="term" value="F:oxidoreductase activity, acting on CH-OH group of donors"/>
    <property type="evidence" value="ECO:0007669"/>
    <property type="project" value="UniProtKB-ARBA"/>
</dbReference>
<comment type="caution">
    <text evidence="3">The sequence shown here is derived from an EMBL/GenBank/DDBJ whole genome shotgun (WGS) entry which is preliminary data.</text>
</comment>
<evidence type="ECO:0000313" key="3">
    <source>
        <dbReference type="EMBL" id="KAJ7976367.1"/>
    </source>
</evidence>
<dbReference type="InterPro" id="IPR002347">
    <property type="entry name" value="SDR_fam"/>
</dbReference>
<evidence type="ECO:0000256" key="2">
    <source>
        <dbReference type="ARBA" id="ARBA00023002"/>
    </source>
</evidence>
<dbReference type="PRINTS" id="PR00081">
    <property type="entry name" value="GDHRDH"/>
</dbReference>
<keyword evidence="4" id="KW-1185">Reference proteome</keyword>
<dbReference type="Proteomes" id="UP001163823">
    <property type="component" value="Chromosome 3"/>
</dbReference>
<dbReference type="AlphaFoldDB" id="A0AAD7Q7T7"/>
<dbReference type="EMBL" id="JARAOO010000003">
    <property type="protein sequence ID" value="KAJ7976366.1"/>
    <property type="molecule type" value="Genomic_DNA"/>
</dbReference>
<dbReference type="PANTHER" id="PTHR48107">
    <property type="entry name" value="NADPH-DEPENDENT ALDEHYDE REDUCTASE-LIKE PROTEIN, CHLOROPLASTIC-RELATED"/>
    <property type="match status" value="1"/>
</dbReference>
<comment type="similarity">
    <text evidence="1">Belongs to the short-chain dehydrogenases/reductases (SDR) family.</text>
</comment>
<keyword evidence="2" id="KW-0560">Oxidoreductase</keyword>
<protein>
    <submittedName>
        <fullName evidence="3">Short-chain type dehydrogenase/reductase-like</fullName>
    </submittedName>
</protein>
<dbReference type="InterPro" id="IPR036291">
    <property type="entry name" value="NAD(P)-bd_dom_sf"/>
</dbReference>
<dbReference type="KEGG" id="qsa:O6P43_006157"/>
<reference evidence="3" key="1">
    <citation type="journal article" date="2023" name="Science">
        <title>Elucidation of the pathway for biosynthesis of saponin adjuvants from the soapbark tree.</title>
        <authorList>
            <person name="Reed J."/>
            <person name="Orme A."/>
            <person name="El-Demerdash A."/>
            <person name="Owen C."/>
            <person name="Martin L.B.B."/>
            <person name="Misra R.C."/>
            <person name="Kikuchi S."/>
            <person name="Rejzek M."/>
            <person name="Martin A.C."/>
            <person name="Harkess A."/>
            <person name="Leebens-Mack J."/>
            <person name="Louveau T."/>
            <person name="Stephenson M.J."/>
            <person name="Osbourn A."/>
        </authorList>
    </citation>
    <scope>NUCLEOTIDE SEQUENCE</scope>
    <source>
        <strain evidence="3">S10</strain>
    </source>
</reference>
<dbReference type="SUPFAM" id="SSF51735">
    <property type="entry name" value="NAD(P)-binding Rossmann-fold domains"/>
    <property type="match status" value="1"/>
</dbReference>
<dbReference type="Pfam" id="PF00106">
    <property type="entry name" value="adh_short"/>
    <property type="match status" value="1"/>
</dbReference>
<gene>
    <name evidence="3" type="ORF">O6P43_006157</name>
</gene>
<dbReference type="Gene3D" id="3.40.50.720">
    <property type="entry name" value="NAD(P)-binding Rossmann-like Domain"/>
    <property type="match status" value="1"/>
</dbReference>
<name>A0AAD7Q7T7_QUISA</name>
<organism evidence="3 4">
    <name type="scientific">Quillaja saponaria</name>
    <name type="common">Soap bark tree</name>
    <dbReference type="NCBI Taxonomy" id="32244"/>
    <lineage>
        <taxon>Eukaryota</taxon>
        <taxon>Viridiplantae</taxon>
        <taxon>Streptophyta</taxon>
        <taxon>Embryophyta</taxon>
        <taxon>Tracheophyta</taxon>
        <taxon>Spermatophyta</taxon>
        <taxon>Magnoliopsida</taxon>
        <taxon>eudicotyledons</taxon>
        <taxon>Gunneridae</taxon>
        <taxon>Pentapetalae</taxon>
        <taxon>rosids</taxon>
        <taxon>fabids</taxon>
        <taxon>Fabales</taxon>
        <taxon>Quillajaceae</taxon>
        <taxon>Quillaja</taxon>
    </lineage>
</organism>
<accession>A0AAD7Q7T7</accession>
<proteinExistence type="inferred from homology"/>
<evidence type="ECO:0000313" key="4">
    <source>
        <dbReference type="Proteomes" id="UP001163823"/>
    </source>
</evidence>
<evidence type="ECO:0000256" key="1">
    <source>
        <dbReference type="ARBA" id="ARBA00006484"/>
    </source>
</evidence>
<sequence length="131" mass="13323">MASGGSSSNPTIPSSRPLQDRVTIVTGSSGGIGGEIALHLGSLGAKVVVSDISNFAQAESVAAEINSKSSPNSSQPRAIVVPADISDPTQIKYLFDEAEQSFNSPVHILVNTAGVVDSKCPSIANTCLDGI</sequence>